<evidence type="ECO:0000313" key="3">
    <source>
        <dbReference type="Proteomes" id="UP001642464"/>
    </source>
</evidence>
<gene>
    <name evidence="2" type="ORF">SCF082_LOCUS5452</name>
</gene>
<name>A0ABP0I603_9DINO</name>
<evidence type="ECO:0000313" key="2">
    <source>
        <dbReference type="EMBL" id="CAK8998009.1"/>
    </source>
</evidence>
<feature type="non-terminal residue" evidence="2">
    <location>
        <position position="279"/>
    </location>
</feature>
<dbReference type="Gene3D" id="1.10.238.10">
    <property type="entry name" value="EF-hand"/>
    <property type="match status" value="1"/>
</dbReference>
<comment type="caution">
    <text evidence="2">The sequence shown here is derived from an EMBL/GenBank/DDBJ whole genome shotgun (WGS) entry which is preliminary data.</text>
</comment>
<reference evidence="2 3" key="1">
    <citation type="submission" date="2024-02" db="EMBL/GenBank/DDBJ databases">
        <authorList>
            <person name="Chen Y."/>
            <person name="Shah S."/>
            <person name="Dougan E. K."/>
            <person name="Thang M."/>
            <person name="Chan C."/>
        </authorList>
    </citation>
    <scope>NUCLEOTIDE SEQUENCE [LARGE SCALE GENOMIC DNA]</scope>
</reference>
<feature type="region of interest" description="Disordered" evidence="1">
    <location>
        <begin position="240"/>
        <end position="279"/>
    </location>
</feature>
<keyword evidence="3" id="KW-1185">Reference proteome</keyword>
<dbReference type="InterPro" id="IPR011992">
    <property type="entry name" value="EF-hand-dom_pair"/>
</dbReference>
<dbReference type="SUPFAM" id="SSF47473">
    <property type="entry name" value="EF-hand"/>
    <property type="match status" value="1"/>
</dbReference>
<accession>A0ABP0I603</accession>
<dbReference type="Proteomes" id="UP001642464">
    <property type="component" value="Unassembled WGS sequence"/>
</dbReference>
<sequence>MSLPSLPPLSMPLHQIYSRRWTTESKRYLHVAKERKWMALQHKHRFLDFSPKERAELKRYFDELAGENRKIALDQLETMFISLGLAEHPKDVQGWTERVDDLQLGELDFEQFLELLLKRTDSDLVSLFREMASGKLGDPSLNFQTIISEYRRKLIMGAAGVGNIGRQQLGSKVLHNFAALQRSRWEAQAAKDQAQAMGLKSGEAAADFNTNSTRDPPVGGLEMIWRGVCAENDLWPTRSMDGAAEGRTKQILEQPPSPEEILEKVHKHYSPKKSVRPFG</sequence>
<dbReference type="EMBL" id="CAXAMM010002951">
    <property type="protein sequence ID" value="CAK8998009.1"/>
    <property type="molecule type" value="Genomic_DNA"/>
</dbReference>
<feature type="compositionally biased region" description="Basic residues" evidence="1">
    <location>
        <begin position="265"/>
        <end position="279"/>
    </location>
</feature>
<proteinExistence type="predicted"/>
<protein>
    <submittedName>
        <fullName evidence="2">Uncharacterized protein</fullName>
    </submittedName>
</protein>
<evidence type="ECO:0000256" key="1">
    <source>
        <dbReference type="SAM" id="MobiDB-lite"/>
    </source>
</evidence>
<organism evidence="2 3">
    <name type="scientific">Durusdinium trenchii</name>
    <dbReference type="NCBI Taxonomy" id="1381693"/>
    <lineage>
        <taxon>Eukaryota</taxon>
        <taxon>Sar</taxon>
        <taxon>Alveolata</taxon>
        <taxon>Dinophyceae</taxon>
        <taxon>Suessiales</taxon>
        <taxon>Symbiodiniaceae</taxon>
        <taxon>Durusdinium</taxon>
    </lineage>
</organism>